<dbReference type="GO" id="GO:0009267">
    <property type="term" value="P:cellular response to starvation"/>
    <property type="evidence" value="ECO:0007669"/>
    <property type="project" value="TreeGrafter"/>
</dbReference>
<evidence type="ECO:0000313" key="2">
    <source>
        <dbReference type="EMBL" id="KAG9473482.1"/>
    </source>
</evidence>
<dbReference type="PANTHER" id="PTHR12848">
    <property type="entry name" value="REGULATORY-ASSOCIATED PROTEIN OF MTOR"/>
    <property type="match status" value="1"/>
</dbReference>
<evidence type="ECO:0000313" key="3">
    <source>
        <dbReference type="Proteomes" id="UP000770717"/>
    </source>
</evidence>
<dbReference type="GO" id="GO:0005737">
    <property type="term" value="C:cytoplasm"/>
    <property type="evidence" value="ECO:0007669"/>
    <property type="project" value="TreeGrafter"/>
</dbReference>
<dbReference type="GO" id="GO:0030307">
    <property type="term" value="P:positive regulation of cell growth"/>
    <property type="evidence" value="ECO:0007669"/>
    <property type="project" value="TreeGrafter"/>
</dbReference>
<protein>
    <recommendedName>
        <fullName evidence="4">Regulatory associated protein of MTOR complex 1</fullName>
    </recommendedName>
</protein>
<dbReference type="InterPro" id="IPR004083">
    <property type="entry name" value="Raptor"/>
</dbReference>
<organism evidence="2 3">
    <name type="scientific">Eleutherodactylus coqui</name>
    <name type="common">Puerto Rican coqui</name>
    <dbReference type="NCBI Taxonomy" id="57060"/>
    <lineage>
        <taxon>Eukaryota</taxon>
        <taxon>Metazoa</taxon>
        <taxon>Chordata</taxon>
        <taxon>Craniata</taxon>
        <taxon>Vertebrata</taxon>
        <taxon>Euteleostomi</taxon>
        <taxon>Amphibia</taxon>
        <taxon>Batrachia</taxon>
        <taxon>Anura</taxon>
        <taxon>Neobatrachia</taxon>
        <taxon>Hyloidea</taxon>
        <taxon>Eleutherodactylidae</taxon>
        <taxon>Eleutherodactylinae</taxon>
        <taxon>Eleutherodactylus</taxon>
        <taxon>Eleutherodactylus</taxon>
    </lineage>
</organism>
<evidence type="ECO:0008006" key="4">
    <source>
        <dbReference type="Google" id="ProtNLM"/>
    </source>
</evidence>
<dbReference type="GO" id="GO:0030674">
    <property type="term" value="F:protein-macromolecule adaptor activity"/>
    <property type="evidence" value="ECO:0007669"/>
    <property type="project" value="TreeGrafter"/>
</dbReference>
<dbReference type="GO" id="GO:0010506">
    <property type="term" value="P:regulation of autophagy"/>
    <property type="evidence" value="ECO:0007669"/>
    <property type="project" value="TreeGrafter"/>
</dbReference>
<dbReference type="OrthoDB" id="10262360at2759"/>
<dbReference type="SUPFAM" id="SSF50978">
    <property type="entry name" value="WD40 repeat-like"/>
    <property type="match status" value="1"/>
</dbReference>
<dbReference type="GO" id="GO:0038202">
    <property type="term" value="P:TORC1 signaling"/>
    <property type="evidence" value="ECO:0007669"/>
    <property type="project" value="TreeGrafter"/>
</dbReference>
<keyword evidence="3" id="KW-1185">Reference proteome</keyword>
<dbReference type="InterPro" id="IPR036322">
    <property type="entry name" value="WD40_repeat_dom_sf"/>
</dbReference>
<name>A0A8J6JZ59_ELECQ</name>
<dbReference type="Gene3D" id="2.130.10.10">
    <property type="entry name" value="YVTN repeat-like/Quinoprotein amine dehydrogenase"/>
    <property type="match status" value="2"/>
</dbReference>
<proteinExistence type="predicted"/>
<keyword evidence="1" id="KW-0677">Repeat</keyword>
<dbReference type="Proteomes" id="UP000770717">
    <property type="component" value="Unassembled WGS sequence"/>
</dbReference>
<sequence>MDYSFWDWEKGEKLDYFHNGNPRYTRITSMEYLNGQDCSLLLTATDDGAIRVWKNFADLEKNPEMVTAWQGLSDMLPSTRGGLARRVSIYLDRSKQGGAGMVVDWEQETGLLITSGDVRIIRLWDTDREMKVQDIPTGADSCVTSLSCDSHRSLIVAGLGDGSVRIFDRRMSQNDCRVMTYREHTAWVVKTHLQKETDGNILSVSVNGDVRCFDPRIPESISTLQIVKGLTALDYHPQADLFACGSMNQFIAIYNGSGELISNIKYYDGFMGQRIGAISCLSFHPHWPHLAVGSNDYYMSIYSVEKRVR</sequence>
<dbReference type="InterPro" id="IPR015943">
    <property type="entry name" value="WD40/YVTN_repeat-like_dom_sf"/>
</dbReference>
<evidence type="ECO:0000256" key="1">
    <source>
        <dbReference type="ARBA" id="ARBA00022737"/>
    </source>
</evidence>
<dbReference type="AlphaFoldDB" id="A0A8J6JZ59"/>
<gene>
    <name evidence="2" type="ORF">GDO78_004012</name>
</gene>
<dbReference type="EMBL" id="WNTK01000013">
    <property type="protein sequence ID" value="KAG9473482.1"/>
    <property type="molecule type" value="Genomic_DNA"/>
</dbReference>
<dbReference type="InterPro" id="IPR001680">
    <property type="entry name" value="WD40_rpt"/>
</dbReference>
<dbReference type="SMART" id="SM00320">
    <property type="entry name" value="WD40"/>
    <property type="match status" value="6"/>
</dbReference>
<dbReference type="Pfam" id="PF00400">
    <property type="entry name" value="WD40"/>
    <property type="match status" value="2"/>
</dbReference>
<dbReference type="PANTHER" id="PTHR12848:SF16">
    <property type="entry name" value="REGULATORY-ASSOCIATED PROTEIN OF MTOR"/>
    <property type="match status" value="1"/>
</dbReference>
<dbReference type="FunFam" id="2.130.10.10:FF:000072">
    <property type="entry name" value="Regulatory-associated protein of MTOR, complex 1"/>
    <property type="match status" value="1"/>
</dbReference>
<comment type="caution">
    <text evidence="2">The sequence shown here is derived from an EMBL/GenBank/DDBJ whole genome shotgun (WGS) entry which is preliminary data.</text>
</comment>
<dbReference type="GO" id="GO:0031931">
    <property type="term" value="C:TORC1 complex"/>
    <property type="evidence" value="ECO:0007669"/>
    <property type="project" value="InterPro"/>
</dbReference>
<accession>A0A8J6JZ59</accession>
<reference evidence="2" key="1">
    <citation type="thesis" date="2020" institute="ProQuest LLC" country="789 East Eisenhower Parkway, Ann Arbor, MI, USA">
        <title>Comparative Genomics and Chromosome Evolution.</title>
        <authorList>
            <person name="Mudd A.B."/>
        </authorList>
    </citation>
    <scope>NUCLEOTIDE SEQUENCE</scope>
    <source>
        <strain evidence="2">HN-11 Male</strain>
        <tissue evidence="2">Kidney and liver</tissue>
    </source>
</reference>
<dbReference type="GO" id="GO:0071230">
    <property type="term" value="P:cellular response to amino acid stimulus"/>
    <property type="evidence" value="ECO:0007669"/>
    <property type="project" value="TreeGrafter"/>
</dbReference>